<dbReference type="Gene3D" id="3.40.50.150">
    <property type="entry name" value="Vaccinia Virus protein VP39"/>
    <property type="match status" value="1"/>
</dbReference>
<dbReference type="InterPro" id="IPR041698">
    <property type="entry name" value="Methyltransf_25"/>
</dbReference>
<sequence length="204" mass="22725">MSKESWNLRYRASDYVYGKEPNAFLKEMLPSLEPQTALFACEGEGRNSVFAAQLGWEVTAFDQSEAGKVKAEELAREKGVSIDYQLSSVDELALPGETFDLLVLIYVHFPREVRRAYYQELLSYLKPGGKLIVEGFASGHENYQATHANIGGPRDSSMFLSAADAGEDFPGMNFTYLKEQEVELSEGLGHLGNGWVLRIEGVKK</sequence>
<dbReference type="EMBL" id="DXEZ01000330">
    <property type="protein sequence ID" value="HIX55714.1"/>
    <property type="molecule type" value="Genomic_DNA"/>
</dbReference>
<name>A0A9D1WB43_9SPHI</name>
<dbReference type="Proteomes" id="UP000824156">
    <property type="component" value="Unassembled WGS sequence"/>
</dbReference>
<comment type="caution">
    <text evidence="2">The sequence shown here is derived from an EMBL/GenBank/DDBJ whole genome shotgun (WGS) entry which is preliminary data.</text>
</comment>
<keyword evidence="2" id="KW-0808">Transferase</keyword>
<evidence type="ECO:0000259" key="1">
    <source>
        <dbReference type="Pfam" id="PF13649"/>
    </source>
</evidence>
<dbReference type="GO" id="GO:0032259">
    <property type="term" value="P:methylation"/>
    <property type="evidence" value="ECO:0007669"/>
    <property type="project" value="UniProtKB-KW"/>
</dbReference>
<dbReference type="SUPFAM" id="SSF53335">
    <property type="entry name" value="S-adenosyl-L-methionine-dependent methyltransferases"/>
    <property type="match status" value="1"/>
</dbReference>
<accession>A0A9D1WB43</accession>
<dbReference type="AlphaFoldDB" id="A0A9D1WB43"/>
<protein>
    <submittedName>
        <fullName evidence="2">Class I SAM-dependent methyltransferase</fullName>
    </submittedName>
</protein>
<evidence type="ECO:0000313" key="2">
    <source>
        <dbReference type="EMBL" id="HIX55714.1"/>
    </source>
</evidence>
<dbReference type="CDD" id="cd02440">
    <property type="entry name" value="AdoMet_MTases"/>
    <property type="match status" value="1"/>
</dbReference>
<proteinExistence type="predicted"/>
<dbReference type="InterPro" id="IPR029063">
    <property type="entry name" value="SAM-dependent_MTases_sf"/>
</dbReference>
<evidence type="ECO:0000313" key="3">
    <source>
        <dbReference type="Proteomes" id="UP000824156"/>
    </source>
</evidence>
<keyword evidence="2" id="KW-0489">Methyltransferase</keyword>
<dbReference type="GO" id="GO:0008168">
    <property type="term" value="F:methyltransferase activity"/>
    <property type="evidence" value="ECO:0007669"/>
    <property type="project" value="UniProtKB-KW"/>
</dbReference>
<reference evidence="2" key="1">
    <citation type="journal article" date="2021" name="PeerJ">
        <title>Extensive microbial diversity within the chicken gut microbiome revealed by metagenomics and culture.</title>
        <authorList>
            <person name="Gilroy R."/>
            <person name="Ravi A."/>
            <person name="Getino M."/>
            <person name="Pursley I."/>
            <person name="Horton D.L."/>
            <person name="Alikhan N.F."/>
            <person name="Baker D."/>
            <person name="Gharbi K."/>
            <person name="Hall N."/>
            <person name="Watson M."/>
            <person name="Adriaenssens E.M."/>
            <person name="Foster-Nyarko E."/>
            <person name="Jarju S."/>
            <person name="Secka A."/>
            <person name="Antonio M."/>
            <person name="Oren A."/>
            <person name="Chaudhuri R.R."/>
            <person name="La Ragione R."/>
            <person name="Hildebrand F."/>
            <person name="Pallen M.J."/>
        </authorList>
    </citation>
    <scope>NUCLEOTIDE SEQUENCE</scope>
    <source>
        <strain evidence="2">1719</strain>
    </source>
</reference>
<gene>
    <name evidence="2" type="ORF">H9853_11895</name>
</gene>
<dbReference type="Pfam" id="PF13649">
    <property type="entry name" value="Methyltransf_25"/>
    <property type="match status" value="1"/>
</dbReference>
<feature type="domain" description="Methyltransferase" evidence="1">
    <location>
        <begin position="41"/>
        <end position="129"/>
    </location>
</feature>
<reference evidence="2" key="2">
    <citation type="submission" date="2021-04" db="EMBL/GenBank/DDBJ databases">
        <authorList>
            <person name="Gilroy R."/>
        </authorList>
    </citation>
    <scope>NUCLEOTIDE SEQUENCE</scope>
    <source>
        <strain evidence="2">1719</strain>
    </source>
</reference>
<organism evidence="2 3">
    <name type="scientific">Candidatus Sphingobacterium stercoripullorum</name>
    <dbReference type="NCBI Taxonomy" id="2838759"/>
    <lineage>
        <taxon>Bacteria</taxon>
        <taxon>Pseudomonadati</taxon>
        <taxon>Bacteroidota</taxon>
        <taxon>Sphingobacteriia</taxon>
        <taxon>Sphingobacteriales</taxon>
        <taxon>Sphingobacteriaceae</taxon>
        <taxon>Sphingobacterium</taxon>
    </lineage>
</organism>